<accession>A0A1C2DHK5</accession>
<reference evidence="1 2" key="1">
    <citation type="submission" date="2016-08" db="EMBL/GenBank/DDBJ databases">
        <title>Whole genome sequence of Pseudomonas graminis strain UASWS1507, a potential biological control agent for agriculture.</title>
        <authorList>
            <person name="Crovadore J."/>
            <person name="Calmin G."/>
            <person name="Chablais R."/>
            <person name="Cochard B."/>
            <person name="Lefort F."/>
        </authorList>
    </citation>
    <scope>NUCLEOTIDE SEQUENCE [LARGE SCALE GENOMIC DNA]</scope>
    <source>
        <strain evidence="1 2">UASWS1507</strain>
    </source>
</reference>
<dbReference type="Proteomes" id="UP000095143">
    <property type="component" value="Unassembled WGS sequence"/>
</dbReference>
<evidence type="ECO:0000313" key="2">
    <source>
        <dbReference type="Proteomes" id="UP000095143"/>
    </source>
</evidence>
<gene>
    <name evidence="1" type="ORF">BBI10_21995</name>
</gene>
<organism evidence="1 2">
    <name type="scientific">Pseudomonas graminis</name>
    <dbReference type="NCBI Taxonomy" id="158627"/>
    <lineage>
        <taxon>Bacteria</taxon>
        <taxon>Pseudomonadati</taxon>
        <taxon>Pseudomonadota</taxon>
        <taxon>Gammaproteobacteria</taxon>
        <taxon>Pseudomonadales</taxon>
        <taxon>Pseudomonadaceae</taxon>
        <taxon>Pseudomonas</taxon>
    </lineage>
</organism>
<sequence>MGTALIASVIRFRMAVFRSLAEKIPVNIFLDEYIKVSLLLNFKIDKAWAKAPVYSDDSLSLNIEFSKTDLERLGPIDLVLR</sequence>
<dbReference type="EMBL" id="MDEN01000068">
    <property type="protein sequence ID" value="OCX14207.1"/>
    <property type="molecule type" value="Genomic_DNA"/>
</dbReference>
<evidence type="ECO:0000313" key="1">
    <source>
        <dbReference type="EMBL" id="OCX14207.1"/>
    </source>
</evidence>
<dbReference type="AlphaFoldDB" id="A0A1C2DHK5"/>
<proteinExistence type="predicted"/>
<protein>
    <submittedName>
        <fullName evidence="1">Uncharacterized protein</fullName>
    </submittedName>
</protein>
<name>A0A1C2DHK5_9PSED</name>
<comment type="caution">
    <text evidence="1">The sequence shown here is derived from an EMBL/GenBank/DDBJ whole genome shotgun (WGS) entry which is preliminary data.</text>
</comment>